<evidence type="ECO:0000256" key="7">
    <source>
        <dbReference type="ARBA" id="ARBA00022989"/>
    </source>
</evidence>
<comment type="similarity">
    <text evidence="2">Belongs to the SRP receptor beta subunit family.</text>
</comment>
<evidence type="ECO:0000313" key="13">
    <source>
        <dbReference type="Proteomes" id="UP000078200"/>
    </source>
</evidence>
<evidence type="ECO:0000256" key="6">
    <source>
        <dbReference type="ARBA" id="ARBA00022824"/>
    </source>
</evidence>
<keyword evidence="8" id="KW-0342">GTP-binding</keyword>
<protein>
    <recommendedName>
        <fullName evidence="3">Signal recognition particle receptor subunit beta</fullName>
    </recommendedName>
</protein>
<evidence type="ECO:0000256" key="1">
    <source>
        <dbReference type="ARBA" id="ARBA00004389"/>
    </source>
</evidence>
<dbReference type="Gene3D" id="3.40.50.300">
    <property type="entry name" value="P-loop containing nucleotide triphosphate hydrolases"/>
    <property type="match status" value="1"/>
</dbReference>
<feature type="transmembrane region" description="Helical" evidence="11">
    <location>
        <begin position="20"/>
        <end position="38"/>
    </location>
</feature>
<dbReference type="EnsemblMetazoa" id="GAUT024004-RA">
    <property type="protein sequence ID" value="GAUT024004-PA"/>
    <property type="gene ID" value="GAUT024004"/>
</dbReference>
<evidence type="ECO:0000256" key="9">
    <source>
        <dbReference type="ARBA" id="ARBA00023136"/>
    </source>
</evidence>
<dbReference type="InterPro" id="IPR027417">
    <property type="entry name" value="P-loop_NTPase"/>
</dbReference>
<evidence type="ECO:0000313" key="12">
    <source>
        <dbReference type="EnsemblMetazoa" id="GAUT024004-PA"/>
    </source>
</evidence>
<dbReference type="AlphaFoldDB" id="A0A1A9V2Y5"/>
<comment type="subcellular location">
    <subcellularLocation>
        <location evidence="1">Endoplasmic reticulum membrane</location>
        <topology evidence="1">Single-pass membrane protein</topology>
    </subcellularLocation>
</comment>
<dbReference type="CDD" id="cd04105">
    <property type="entry name" value="SR_beta"/>
    <property type="match status" value="1"/>
</dbReference>
<evidence type="ECO:0000256" key="8">
    <source>
        <dbReference type="ARBA" id="ARBA00023134"/>
    </source>
</evidence>
<dbReference type="InterPro" id="IPR042292">
    <property type="entry name" value="ARL15"/>
</dbReference>
<keyword evidence="10" id="KW-0675">Receptor</keyword>
<dbReference type="Proteomes" id="UP000078200">
    <property type="component" value="Unassembled WGS sequence"/>
</dbReference>
<evidence type="ECO:0000256" key="2">
    <source>
        <dbReference type="ARBA" id="ARBA00005619"/>
    </source>
</evidence>
<keyword evidence="6" id="KW-0256">Endoplasmic reticulum</keyword>
<dbReference type="Pfam" id="PF09439">
    <property type="entry name" value="SRPRB"/>
    <property type="match status" value="1"/>
</dbReference>
<dbReference type="VEuPathDB" id="VectorBase:GAUT024004"/>
<dbReference type="InterPro" id="IPR019009">
    <property type="entry name" value="SRP_receptor_beta_su"/>
</dbReference>
<keyword evidence="7 11" id="KW-1133">Transmembrane helix</keyword>
<accession>A0A1A9V2Y5</accession>
<dbReference type="GO" id="GO:0005525">
    <property type="term" value="F:GTP binding"/>
    <property type="evidence" value="ECO:0007669"/>
    <property type="project" value="UniProtKB-KW"/>
</dbReference>
<sequence>MNTEEEPEVVGTISDINMTPVIVAAIIGLIFIALFIILRKRSSARRDFLLTGLSESGKSAIFMRLLHKKFPDTYVSVKENMGEYKSGGLVGRIIDIPGHYRVRDKCFDQYKRTAKGIIFVVDSVTIQKDIRDVADALYTILSDIATLPCSFLVLCSKQDVATAKSVKVLKQSLEKEMNLVRGTRGKLEILGENETNKPSYLGKNGKDFEFSHLQQNIQFYECSAKEGQLNHLTDWLDKMLLPGGVWYCRT</sequence>
<dbReference type="PANTHER" id="PTHR46693">
    <property type="entry name" value="ADP-RIBOSYLATION FACTOR-LIKE PROTEIN 15"/>
    <property type="match status" value="1"/>
</dbReference>
<dbReference type="PANTHER" id="PTHR46693:SF1">
    <property type="entry name" value="ADP-RIBOSYLATION FACTOR-LIKE PROTEIN 15"/>
    <property type="match status" value="1"/>
</dbReference>
<evidence type="ECO:0000256" key="5">
    <source>
        <dbReference type="ARBA" id="ARBA00022741"/>
    </source>
</evidence>
<evidence type="ECO:0000256" key="4">
    <source>
        <dbReference type="ARBA" id="ARBA00022692"/>
    </source>
</evidence>
<keyword evidence="4 11" id="KW-0812">Transmembrane</keyword>
<dbReference type="SUPFAM" id="SSF52540">
    <property type="entry name" value="P-loop containing nucleoside triphosphate hydrolases"/>
    <property type="match status" value="1"/>
</dbReference>
<keyword evidence="5" id="KW-0547">Nucleotide-binding</keyword>
<dbReference type="GO" id="GO:0005789">
    <property type="term" value="C:endoplasmic reticulum membrane"/>
    <property type="evidence" value="ECO:0007669"/>
    <property type="project" value="UniProtKB-SubCell"/>
</dbReference>
<proteinExistence type="inferred from homology"/>
<organism evidence="12 13">
    <name type="scientific">Glossina austeni</name>
    <name type="common">Savannah tsetse fly</name>
    <dbReference type="NCBI Taxonomy" id="7395"/>
    <lineage>
        <taxon>Eukaryota</taxon>
        <taxon>Metazoa</taxon>
        <taxon>Ecdysozoa</taxon>
        <taxon>Arthropoda</taxon>
        <taxon>Hexapoda</taxon>
        <taxon>Insecta</taxon>
        <taxon>Pterygota</taxon>
        <taxon>Neoptera</taxon>
        <taxon>Endopterygota</taxon>
        <taxon>Diptera</taxon>
        <taxon>Brachycera</taxon>
        <taxon>Muscomorpha</taxon>
        <taxon>Hippoboscoidea</taxon>
        <taxon>Glossinidae</taxon>
        <taxon>Glossina</taxon>
    </lineage>
</organism>
<reference evidence="12" key="1">
    <citation type="submission" date="2020-05" db="UniProtKB">
        <authorList>
            <consortium name="EnsemblMetazoa"/>
        </authorList>
    </citation>
    <scope>IDENTIFICATION</scope>
    <source>
        <strain evidence="12">TTRI</strain>
    </source>
</reference>
<name>A0A1A9V2Y5_GLOAU</name>
<evidence type="ECO:0000256" key="3">
    <source>
        <dbReference type="ARBA" id="ARBA00020256"/>
    </source>
</evidence>
<evidence type="ECO:0000256" key="10">
    <source>
        <dbReference type="ARBA" id="ARBA00023170"/>
    </source>
</evidence>
<keyword evidence="13" id="KW-1185">Reference proteome</keyword>
<keyword evidence="9 11" id="KW-0472">Membrane</keyword>
<evidence type="ECO:0000256" key="11">
    <source>
        <dbReference type="SAM" id="Phobius"/>
    </source>
</evidence>
<dbReference type="STRING" id="7395.A0A1A9V2Y5"/>